<dbReference type="InterPro" id="IPR036249">
    <property type="entry name" value="Thioredoxin-like_sf"/>
</dbReference>
<evidence type="ECO:0000259" key="1">
    <source>
        <dbReference type="PROSITE" id="PS50404"/>
    </source>
</evidence>
<organism evidence="2 3">
    <name type="scientific">Lentisphaera araneosa HTCC2155</name>
    <dbReference type="NCBI Taxonomy" id="313628"/>
    <lineage>
        <taxon>Bacteria</taxon>
        <taxon>Pseudomonadati</taxon>
        <taxon>Lentisphaerota</taxon>
        <taxon>Lentisphaeria</taxon>
        <taxon>Lentisphaerales</taxon>
        <taxon>Lentisphaeraceae</taxon>
        <taxon>Lentisphaera</taxon>
    </lineage>
</organism>
<evidence type="ECO:0000313" key="2">
    <source>
        <dbReference type="EMBL" id="EDM28673.1"/>
    </source>
</evidence>
<dbReference type="Proteomes" id="UP000004947">
    <property type="component" value="Unassembled WGS sequence"/>
</dbReference>
<dbReference type="GO" id="GO:0004364">
    <property type="term" value="F:glutathione transferase activity"/>
    <property type="evidence" value="ECO:0007669"/>
    <property type="project" value="TreeGrafter"/>
</dbReference>
<proteinExistence type="predicted"/>
<dbReference type="EMBL" id="ABCK01000004">
    <property type="protein sequence ID" value="EDM28673.1"/>
    <property type="molecule type" value="Genomic_DNA"/>
</dbReference>
<dbReference type="SUPFAM" id="SSF52833">
    <property type="entry name" value="Thioredoxin-like"/>
    <property type="match status" value="1"/>
</dbReference>
<dbReference type="GO" id="GO:0006749">
    <property type="term" value="P:glutathione metabolic process"/>
    <property type="evidence" value="ECO:0007669"/>
    <property type="project" value="TreeGrafter"/>
</dbReference>
<feature type="domain" description="GST N-terminal" evidence="1">
    <location>
        <begin position="1"/>
        <end position="77"/>
    </location>
</feature>
<dbReference type="GO" id="GO:0016034">
    <property type="term" value="F:maleylacetoacetate isomerase activity"/>
    <property type="evidence" value="ECO:0007669"/>
    <property type="project" value="TreeGrafter"/>
</dbReference>
<comment type="caution">
    <text evidence="2">The sequence shown here is derived from an EMBL/GenBank/DDBJ whole genome shotgun (WGS) entry which is preliminary data.</text>
</comment>
<dbReference type="STRING" id="313628.LNTAR_08889"/>
<dbReference type="InterPro" id="IPR004045">
    <property type="entry name" value="Glutathione_S-Trfase_N"/>
</dbReference>
<dbReference type="GO" id="GO:0006559">
    <property type="term" value="P:L-phenylalanine catabolic process"/>
    <property type="evidence" value="ECO:0007669"/>
    <property type="project" value="TreeGrafter"/>
</dbReference>
<dbReference type="PANTHER" id="PTHR42673">
    <property type="entry name" value="MALEYLACETOACETATE ISOMERASE"/>
    <property type="match status" value="1"/>
</dbReference>
<accession>A6DI19</accession>
<reference evidence="2 3" key="1">
    <citation type="journal article" date="2010" name="J. Bacteriol.">
        <title>Genome sequence of Lentisphaera araneosa HTCC2155T, the type species of the order Lentisphaerales in the phylum Lentisphaerae.</title>
        <authorList>
            <person name="Thrash J.C."/>
            <person name="Cho J.C."/>
            <person name="Vergin K.L."/>
            <person name="Morris R.M."/>
            <person name="Giovannoni S.J."/>
        </authorList>
    </citation>
    <scope>NUCLEOTIDE SEQUENCE [LARGE SCALE GENOMIC DNA]</scope>
    <source>
        <strain evidence="2 3">HTCC2155</strain>
    </source>
</reference>
<evidence type="ECO:0000313" key="3">
    <source>
        <dbReference type="Proteomes" id="UP000004947"/>
    </source>
</evidence>
<dbReference type="PANTHER" id="PTHR42673:SF4">
    <property type="entry name" value="MALEYLACETOACETATE ISOMERASE"/>
    <property type="match status" value="1"/>
</dbReference>
<gene>
    <name evidence="2" type="ORF">LNTAR_08889</name>
</gene>
<dbReference type="PROSITE" id="PS50404">
    <property type="entry name" value="GST_NTER"/>
    <property type="match status" value="1"/>
</dbReference>
<keyword evidence="2" id="KW-0808">Transferase</keyword>
<dbReference type="AlphaFoldDB" id="A6DI19"/>
<dbReference type="eggNOG" id="COG0625">
    <property type="taxonomic scope" value="Bacteria"/>
</dbReference>
<dbReference type="Pfam" id="PF13417">
    <property type="entry name" value="GST_N_3"/>
    <property type="match status" value="1"/>
</dbReference>
<dbReference type="Gene3D" id="1.20.1050.10">
    <property type="match status" value="1"/>
</dbReference>
<dbReference type="Gene3D" id="3.40.30.10">
    <property type="entry name" value="Glutaredoxin"/>
    <property type="match status" value="1"/>
</dbReference>
<keyword evidence="3" id="KW-1185">Reference proteome</keyword>
<dbReference type="InterPro" id="IPR036282">
    <property type="entry name" value="Glutathione-S-Trfase_C_sf"/>
</dbReference>
<dbReference type="CDD" id="cd00570">
    <property type="entry name" value="GST_N_family"/>
    <property type="match status" value="1"/>
</dbReference>
<dbReference type="SUPFAM" id="SSF47616">
    <property type="entry name" value="GST C-terminal domain-like"/>
    <property type="match status" value="1"/>
</dbReference>
<protein>
    <submittedName>
        <fullName evidence="2">Glutathione S-transferase</fullName>
    </submittedName>
</protein>
<sequence length="244" mass="28845">MKLLEFPHSHYCEKARWALDFKKIPFQAVAIMPGFHLISVRQYAADTCVPLLINDKQAIQGSSEIIDYLEQQYPTRLLTPLDEKKRQECLALESDMDVRIGESIRQILYSSLLNYPAFIRACFTHGMPRYKKLLFSLTYPFLRIKMKQKYVVSTEKVEQAKITFHEAINDIENRLRKSEYLMDDEFTRADLTVASMLSFLVLPPEHPFPFIEYPAKEARMFCQEYEKHPVSEWVKKMYFKHRSV</sequence>
<name>A6DI19_9BACT</name>
<dbReference type="CDD" id="cd00299">
    <property type="entry name" value="GST_C_family"/>
    <property type="match status" value="1"/>
</dbReference>